<proteinExistence type="predicted"/>
<dbReference type="Gene3D" id="3.40.50.2000">
    <property type="entry name" value="Glycogen Phosphorylase B"/>
    <property type="match status" value="1"/>
</dbReference>
<feature type="non-terminal residue" evidence="1">
    <location>
        <position position="101"/>
    </location>
</feature>
<organism evidence="1 2">
    <name type="scientific">Ilex paraguariensis</name>
    <name type="common">yerba mate</name>
    <dbReference type="NCBI Taxonomy" id="185542"/>
    <lineage>
        <taxon>Eukaryota</taxon>
        <taxon>Viridiplantae</taxon>
        <taxon>Streptophyta</taxon>
        <taxon>Embryophyta</taxon>
        <taxon>Tracheophyta</taxon>
        <taxon>Spermatophyta</taxon>
        <taxon>Magnoliopsida</taxon>
        <taxon>eudicotyledons</taxon>
        <taxon>Gunneridae</taxon>
        <taxon>Pentapetalae</taxon>
        <taxon>asterids</taxon>
        <taxon>campanulids</taxon>
        <taxon>Aquifoliales</taxon>
        <taxon>Aquifoliaceae</taxon>
        <taxon>Ilex</taxon>
    </lineage>
</organism>
<protein>
    <submittedName>
        <fullName evidence="1">Uncharacterized protein</fullName>
    </submittedName>
</protein>
<evidence type="ECO:0000313" key="2">
    <source>
        <dbReference type="Proteomes" id="UP001642360"/>
    </source>
</evidence>
<evidence type="ECO:0000313" key="1">
    <source>
        <dbReference type="EMBL" id="CAK9133315.1"/>
    </source>
</evidence>
<comment type="caution">
    <text evidence="1">The sequence shown here is derived from an EMBL/GenBank/DDBJ whole genome shotgun (WGS) entry which is preliminary data.</text>
</comment>
<gene>
    <name evidence="1" type="ORF">ILEXP_LOCUS214</name>
</gene>
<dbReference type="EMBL" id="CAUOFW020000002">
    <property type="protein sequence ID" value="CAK9133315.1"/>
    <property type="molecule type" value="Genomic_DNA"/>
</dbReference>
<keyword evidence="2" id="KW-1185">Reference proteome</keyword>
<sequence length="101" mass="11054">MGILCVSISDGLDAGTTRDFFAIEEAMENHMPIHLERLIGELDDEDGEIACMVVDLLASWAIQVARGCRIPVVGFWAVMLATYRLIASIPEMIRAGTISET</sequence>
<dbReference type="SUPFAM" id="SSF53756">
    <property type="entry name" value="UDP-Glycosyltransferase/glycogen phosphorylase"/>
    <property type="match status" value="1"/>
</dbReference>
<name>A0ABC8QLB1_9AQUA</name>
<reference evidence="1 2" key="1">
    <citation type="submission" date="2024-02" db="EMBL/GenBank/DDBJ databases">
        <authorList>
            <person name="Vignale AGUSTIN F."/>
            <person name="Sosa J E."/>
            <person name="Modenutti C."/>
        </authorList>
    </citation>
    <scope>NUCLEOTIDE SEQUENCE [LARGE SCALE GENOMIC DNA]</scope>
</reference>
<dbReference type="Proteomes" id="UP001642360">
    <property type="component" value="Unassembled WGS sequence"/>
</dbReference>
<accession>A0ABC8QLB1</accession>
<dbReference type="AlphaFoldDB" id="A0ABC8QLB1"/>